<proteinExistence type="predicted"/>
<dbReference type="InterPro" id="IPR010982">
    <property type="entry name" value="Lambda_DNA-bd_dom_sf"/>
</dbReference>
<dbReference type="PANTHER" id="PTHR46797:SF1">
    <property type="entry name" value="METHYLPHOSPHONATE SYNTHASE"/>
    <property type="match status" value="1"/>
</dbReference>
<dbReference type="RefSeq" id="WP_109794198.1">
    <property type="nucleotide sequence ID" value="NZ_PHIG01000015.1"/>
</dbReference>
<dbReference type="PANTHER" id="PTHR46797">
    <property type="entry name" value="HTH-TYPE TRANSCRIPTIONAL REGULATOR"/>
    <property type="match status" value="1"/>
</dbReference>
<evidence type="ECO:0000313" key="4">
    <source>
        <dbReference type="Proteomes" id="UP000229498"/>
    </source>
</evidence>
<feature type="domain" description="HTH cro/C1-type" evidence="2">
    <location>
        <begin position="7"/>
        <end position="62"/>
    </location>
</feature>
<dbReference type="PROSITE" id="PS50943">
    <property type="entry name" value="HTH_CROC1"/>
    <property type="match status" value="1"/>
</dbReference>
<dbReference type="AlphaFoldDB" id="A0A2M9G568"/>
<dbReference type="InterPro" id="IPR001387">
    <property type="entry name" value="Cro/C1-type_HTH"/>
</dbReference>
<evidence type="ECO:0000256" key="1">
    <source>
        <dbReference type="ARBA" id="ARBA00023125"/>
    </source>
</evidence>
<name>A0A2M9G568_9PROT</name>
<keyword evidence="1" id="KW-0238">DNA-binding</keyword>
<dbReference type="SMART" id="SM00530">
    <property type="entry name" value="HTH_XRE"/>
    <property type="match status" value="1"/>
</dbReference>
<evidence type="ECO:0000313" key="3">
    <source>
        <dbReference type="EMBL" id="PJK30852.1"/>
    </source>
</evidence>
<evidence type="ECO:0000259" key="2">
    <source>
        <dbReference type="PROSITE" id="PS50943"/>
    </source>
</evidence>
<protein>
    <submittedName>
        <fullName evidence="3">XRE family transcriptional regulator</fullName>
    </submittedName>
</protein>
<dbReference type="GO" id="GO:0005829">
    <property type="term" value="C:cytosol"/>
    <property type="evidence" value="ECO:0007669"/>
    <property type="project" value="TreeGrafter"/>
</dbReference>
<sequence length="114" mass="12514">MSLATRIAALRRKKRESLNDVAQAVGVSKAHIWQLERGEASNPSMALVRRLADHFGVTVASLAGEDIDAPDTDPELARMFRQASELDPQDRDVIDDMIQSFLKRRKAKAGDAGA</sequence>
<dbReference type="Pfam" id="PF13560">
    <property type="entry name" value="HTH_31"/>
    <property type="match status" value="1"/>
</dbReference>
<dbReference type="OrthoDB" id="436461at2"/>
<accession>A0A2M9G568</accession>
<dbReference type="Proteomes" id="UP000229498">
    <property type="component" value="Unassembled WGS sequence"/>
</dbReference>
<gene>
    <name evidence="3" type="ORF">CVT23_04695</name>
</gene>
<organism evidence="3 4">
    <name type="scientific">Minwuia thermotolerans</name>
    <dbReference type="NCBI Taxonomy" id="2056226"/>
    <lineage>
        <taxon>Bacteria</taxon>
        <taxon>Pseudomonadati</taxon>
        <taxon>Pseudomonadota</taxon>
        <taxon>Alphaproteobacteria</taxon>
        <taxon>Minwuiales</taxon>
        <taxon>Minwuiaceae</taxon>
        <taxon>Minwuia</taxon>
    </lineage>
</organism>
<dbReference type="GO" id="GO:0003677">
    <property type="term" value="F:DNA binding"/>
    <property type="evidence" value="ECO:0007669"/>
    <property type="project" value="UniProtKB-KW"/>
</dbReference>
<dbReference type="Gene3D" id="1.10.260.40">
    <property type="entry name" value="lambda repressor-like DNA-binding domains"/>
    <property type="match status" value="1"/>
</dbReference>
<reference evidence="3 4" key="1">
    <citation type="submission" date="2017-11" db="EMBL/GenBank/DDBJ databases">
        <title>Draft genome sequence of Rhizobiales bacterium SY3-13.</title>
        <authorList>
            <person name="Sun C."/>
        </authorList>
    </citation>
    <scope>NUCLEOTIDE SEQUENCE [LARGE SCALE GENOMIC DNA]</scope>
    <source>
        <strain evidence="3 4">SY3-13</strain>
    </source>
</reference>
<dbReference type="CDD" id="cd00093">
    <property type="entry name" value="HTH_XRE"/>
    <property type="match status" value="1"/>
</dbReference>
<dbReference type="EMBL" id="PHIG01000015">
    <property type="protein sequence ID" value="PJK30852.1"/>
    <property type="molecule type" value="Genomic_DNA"/>
</dbReference>
<dbReference type="GO" id="GO:0003700">
    <property type="term" value="F:DNA-binding transcription factor activity"/>
    <property type="evidence" value="ECO:0007669"/>
    <property type="project" value="TreeGrafter"/>
</dbReference>
<comment type="caution">
    <text evidence="3">The sequence shown here is derived from an EMBL/GenBank/DDBJ whole genome shotgun (WGS) entry which is preliminary data.</text>
</comment>
<keyword evidence="4" id="KW-1185">Reference proteome</keyword>
<dbReference type="SUPFAM" id="SSF47413">
    <property type="entry name" value="lambda repressor-like DNA-binding domains"/>
    <property type="match status" value="1"/>
</dbReference>
<dbReference type="InterPro" id="IPR050807">
    <property type="entry name" value="TransReg_Diox_bact_type"/>
</dbReference>